<sequence>MEEVPLRQISLERSQDLDAPIALAKIKEARTPLAMGKTPDPDRLPFEFTRSHLTTRKAIVNGDWKASAPHVLGWCQSVETFLEVESKVLREEEEPSQVASNGILGEYGRVHPFVITYRRHIHSATSIRVLLRCGEFSRPMSKFNTFD</sequence>
<dbReference type="AlphaFoldDB" id="A0AAV7QL94"/>
<proteinExistence type="predicted"/>
<protein>
    <submittedName>
        <fullName evidence="1">Uncharacterized protein</fullName>
    </submittedName>
</protein>
<evidence type="ECO:0000313" key="2">
    <source>
        <dbReference type="Proteomes" id="UP001066276"/>
    </source>
</evidence>
<evidence type="ECO:0000313" key="1">
    <source>
        <dbReference type="EMBL" id="KAJ1139085.1"/>
    </source>
</evidence>
<organism evidence="1 2">
    <name type="scientific">Pleurodeles waltl</name>
    <name type="common">Iberian ribbed newt</name>
    <dbReference type="NCBI Taxonomy" id="8319"/>
    <lineage>
        <taxon>Eukaryota</taxon>
        <taxon>Metazoa</taxon>
        <taxon>Chordata</taxon>
        <taxon>Craniata</taxon>
        <taxon>Vertebrata</taxon>
        <taxon>Euteleostomi</taxon>
        <taxon>Amphibia</taxon>
        <taxon>Batrachia</taxon>
        <taxon>Caudata</taxon>
        <taxon>Salamandroidea</taxon>
        <taxon>Salamandridae</taxon>
        <taxon>Pleurodelinae</taxon>
        <taxon>Pleurodeles</taxon>
    </lineage>
</organism>
<reference evidence="1" key="1">
    <citation type="journal article" date="2022" name="bioRxiv">
        <title>Sequencing and chromosome-scale assembly of the giantPleurodeles waltlgenome.</title>
        <authorList>
            <person name="Brown T."/>
            <person name="Elewa A."/>
            <person name="Iarovenko S."/>
            <person name="Subramanian E."/>
            <person name="Araus A.J."/>
            <person name="Petzold A."/>
            <person name="Susuki M."/>
            <person name="Suzuki K.-i.T."/>
            <person name="Hayashi T."/>
            <person name="Toyoda A."/>
            <person name="Oliveira C."/>
            <person name="Osipova E."/>
            <person name="Leigh N.D."/>
            <person name="Simon A."/>
            <person name="Yun M.H."/>
        </authorList>
    </citation>
    <scope>NUCLEOTIDE SEQUENCE</scope>
    <source>
        <strain evidence="1">20211129_DDA</strain>
        <tissue evidence="1">Liver</tissue>
    </source>
</reference>
<dbReference type="Proteomes" id="UP001066276">
    <property type="component" value="Chromosome 6"/>
</dbReference>
<accession>A0AAV7QL94</accession>
<dbReference type="EMBL" id="JANPWB010000010">
    <property type="protein sequence ID" value="KAJ1139085.1"/>
    <property type="molecule type" value="Genomic_DNA"/>
</dbReference>
<keyword evidence="2" id="KW-1185">Reference proteome</keyword>
<gene>
    <name evidence="1" type="ORF">NDU88_005462</name>
</gene>
<comment type="caution">
    <text evidence="1">The sequence shown here is derived from an EMBL/GenBank/DDBJ whole genome shotgun (WGS) entry which is preliminary data.</text>
</comment>
<name>A0AAV7QL94_PLEWA</name>